<protein>
    <recommendedName>
        <fullName evidence="2">Proteasome assembly chaperone 1</fullName>
    </recommendedName>
</protein>
<dbReference type="InterPro" id="IPR016565">
    <property type="entry name" value="Proteasome_assmbl_chp_1"/>
</dbReference>
<comment type="similarity">
    <text evidence="1">Belongs to the PSMG1 family.</text>
</comment>
<dbReference type="GO" id="GO:0005783">
    <property type="term" value="C:endoplasmic reticulum"/>
    <property type="evidence" value="ECO:0007669"/>
    <property type="project" value="InterPro"/>
</dbReference>
<dbReference type="InParanoid" id="A0A6J0B739"/>
<dbReference type="FunCoup" id="A0A6J0B739">
    <property type="interactions" value="79"/>
</dbReference>
<reference evidence="5" key="1">
    <citation type="submission" date="2025-08" db="UniProtKB">
        <authorList>
            <consortium name="RefSeq"/>
        </authorList>
    </citation>
    <scope>IDENTIFICATION</scope>
    <source>
        <tissue evidence="5">Thorax and Abdomen</tissue>
    </source>
</reference>
<dbReference type="RefSeq" id="XP_015510002.2">
    <property type="nucleotide sequence ID" value="XM_015654516.2"/>
</dbReference>
<dbReference type="Proteomes" id="UP000829291">
    <property type="component" value="Chromosome 5"/>
</dbReference>
<dbReference type="PANTHER" id="PTHR15069:SF1">
    <property type="entry name" value="PROTEASOME ASSEMBLY CHAPERONE 1"/>
    <property type="match status" value="1"/>
</dbReference>
<organism evidence="5">
    <name type="scientific">Neodiprion lecontei</name>
    <name type="common">Redheaded pine sawfly</name>
    <dbReference type="NCBI Taxonomy" id="441921"/>
    <lineage>
        <taxon>Eukaryota</taxon>
        <taxon>Metazoa</taxon>
        <taxon>Ecdysozoa</taxon>
        <taxon>Arthropoda</taxon>
        <taxon>Hexapoda</taxon>
        <taxon>Insecta</taxon>
        <taxon>Pterygota</taxon>
        <taxon>Neoptera</taxon>
        <taxon>Endopterygota</taxon>
        <taxon>Hymenoptera</taxon>
        <taxon>Tenthredinoidea</taxon>
        <taxon>Diprionidae</taxon>
        <taxon>Diprioninae</taxon>
        <taxon>Neodiprion</taxon>
    </lineage>
</organism>
<dbReference type="GeneID" id="107217142"/>
<evidence type="ECO:0000313" key="5">
    <source>
        <dbReference type="RefSeq" id="XP_015510002.2"/>
    </source>
</evidence>
<proteinExistence type="inferred from homology"/>
<evidence type="ECO:0000256" key="3">
    <source>
        <dbReference type="ARBA" id="ARBA00023186"/>
    </source>
</evidence>
<dbReference type="AlphaFoldDB" id="A0A6J0B739"/>
<dbReference type="GO" id="GO:0070628">
    <property type="term" value="F:proteasome binding"/>
    <property type="evidence" value="ECO:0007669"/>
    <property type="project" value="TreeGrafter"/>
</dbReference>
<dbReference type="GO" id="GO:0080129">
    <property type="term" value="P:proteasome core complex assembly"/>
    <property type="evidence" value="ECO:0007669"/>
    <property type="project" value="TreeGrafter"/>
</dbReference>
<name>A0A6J0B739_NEOLC</name>
<evidence type="ECO:0000313" key="4">
    <source>
        <dbReference type="Proteomes" id="UP000829291"/>
    </source>
</evidence>
<keyword evidence="4" id="KW-1185">Reference proteome</keyword>
<accession>A0A6J0B739</accession>
<dbReference type="OrthoDB" id="17536at2759"/>
<gene>
    <name evidence="5" type="primary">LOC107217142</name>
</gene>
<dbReference type="KEGG" id="nlo:107217142"/>
<dbReference type="PANTHER" id="PTHR15069">
    <property type="entry name" value="PROTEASOME ASSEMBLY CHAPERONE 1"/>
    <property type="match status" value="1"/>
</dbReference>
<keyword evidence="3" id="KW-0143">Chaperone</keyword>
<dbReference type="Pfam" id="PF16094">
    <property type="entry name" value="PAC1"/>
    <property type="match status" value="1"/>
</dbReference>
<evidence type="ECO:0000256" key="1">
    <source>
        <dbReference type="ARBA" id="ARBA00005261"/>
    </source>
</evidence>
<evidence type="ECO:0000256" key="2">
    <source>
        <dbReference type="ARBA" id="ARBA00019180"/>
    </source>
</evidence>
<sequence length="244" mass="27424">MAQIFGEIVEPESRAFWDDDELDASQFQYQLRWSGDNVMPSSIKTFLIVEGSVVSDFTRMCSLGRGENEICIIEHGRFKASNIYKINNDLYTCLVSPDLDAKHSTEFIATLTDFLLNAEKIITLTCQHVSSYKSDVAPILPSFLQSLSTKSGKSPLNDVERVKQPNIVHGIAAGVMSYAEIFELSAVLYVLYVEEFLLDSETAMPLVKLFAAIPGSLLHDPVFKQSSFSSRVIDLYYNHLRTFK</sequence>